<sequence length="371" mass="41327">MKKAEHKNQRLSSAAIVLGIIFFLLLIFFFWNQAVSAVEIGGKASFISNLIYQDSSLDSNFRTELELEMLLPYDAAVDLQNRAVIVVDGAEAEIWFKRLYLRKDLGPFTAKFGRQPVSWAFGSLLNPADYTLGAEALEEESRAKFVDGIELYYPIGWGSGLTFVVSDTDADNNKWALRGRSNVRSYDLTANYVKDPSDGEGGDLDRFALTAKGDLGPLGVYSSLAKWQNEKIDYNIYQIGSDYSYSMLDGRRIRLQGEYLRISGIEDEIRDFSFFDPISESENDFLSSNGAAGKVELFNSSIAFEPDEFSSIGIITVSYLGDGSTLIIPNYSYLFSSDLLLELRGIIPFGSEDELLAEGGKSLELTLSYTF</sequence>
<feature type="transmembrane region" description="Helical" evidence="1">
    <location>
        <begin position="12"/>
        <end position="31"/>
    </location>
</feature>
<dbReference type="AlphaFoldDB" id="A0AAW4WYK3"/>
<comment type="caution">
    <text evidence="2">The sequence shown here is derived from an EMBL/GenBank/DDBJ whole genome shotgun (WGS) entry which is preliminary data.</text>
</comment>
<protein>
    <submittedName>
        <fullName evidence="2">Uncharacterized protein</fullName>
    </submittedName>
</protein>
<keyword evidence="1" id="KW-0812">Transmembrane</keyword>
<dbReference type="EMBL" id="JAJFAT010000005">
    <property type="protein sequence ID" value="MCC3144689.1"/>
    <property type="molecule type" value="Genomic_DNA"/>
</dbReference>
<evidence type="ECO:0000313" key="3">
    <source>
        <dbReference type="Proteomes" id="UP001199296"/>
    </source>
</evidence>
<evidence type="ECO:0000313" key="2">
    <source>
        <dbReference type="EMBL" id="MCC3144689.1"/>
    </source>
</evidence>
<accession>A0AAW4WYK3</accession>
<keyword evidence="1" id="KW-1133">Transmembrane helix</keyword>
<gene>
    <name evidence="2" type="ORF">LJ207_05030</name>
</gene>
<proteinExistence type="predicted"/>
<dbReference type="Proteomes" id="UP001199296">
    <property type="component" value="Unassembled WGS sequence"/>
</dbReference>
<keyword evidence="1" id="KW-0472">Membrane</keyword>
<evidence type="ECO:0000256" key="1">
    <source>
        <dbReference type="SAM" id="Phobius"/>
    </source>
</evidence>
<reference evidence="2 3" key="1">
    <citation type="submission" date="2021-10" db="EMBL/GenBank/DDBJ databases">
        <authorList>
            <person name="Grouzdev D.S."/>
            <person name="Pantiukh K.S."/>
            <person name="Krutkina M.S."/>
        </authorList>
    </citation>
    <scope>NUCLEOTIDE SEQUENCE [LARGE SCALE GENOMIC DNA]</scope>
    <source>
        <strain evidence="2 3">Z-7514</strain>
    </source>
</reference>
<name>A0AAW4WYK3_9FIRM</name>
<organism evidence="2 3">
    <name type="scientific">Halanaerobium polyolivorans</name>
    <dbReference type="NCBI Taxonomy" id="2886943"/>
    <lineage>
        <taxon>Bacteria</taxon>
        <taxon>Bacillati</taxon>
        <taxon>Bacillota</taxon>
        <taxon>Clostridia</taxon>
        <taxon>Halanaerobiales</taxon>
        <taxon>Halanaerobiaceae</taxon>
        <taxon>Halanaerobium</taxon>
    </lineage>
</organism>
<dbReference type="RefSeq" id="WP_229344674.1">
    <property type="nucleotide sequence ID" value="NZ_JAJFAT010000005.1"/>
</dbReference>
<keyword evidence="3" id="KW-1185">Reference proteome</keyword>